<evidence type="ECO:0000313" key="1">
    <source>
        <dbReference type="EMBL" id="CAF0722194.1"/>
    </source>
</evidence>
<dbReference type="Pfam" id="PF00702">
    <property type="entry name" value="Hydrolase"/>
    <property type="match status" value="1"/>
</dbReference>
<dbReference type="SFLD" id="SFLDS00003">
    <property type="entry name" value="Haloacid_Dehalogenase"/>
    <property type="match status" value="1"/>
</dbReference>
<dbReference type="Proteomes" id="UP000681722">
    <property type="component" value="Unassembled WGS sequence"/>
</dbReference>
<evidence type="ECO:0000313" key="5">
    <source>
        <dbReference type="Proteomes" id="UP000663829"/>
    </source>
</evidence>
<proteinExistence type="predicted"/>
<dbReference type="Proteomes" id="UP000682733">
    <property type="component" value="Unassembled WGS sequence"/>
</dbReference>
<dbReference type="EMBL" id="CAJOBC010001233">
    <property type="protein sequence ID" value="CAF3665471.1"/>
    <property type="molecule type" value="Genomic_DNA"/>
</dbReference>
<reference evidence="2" key="1">
    <citation type="submission" date="2021-02" db="EMBL/GenBank/DDBJ databases">
        <authorList>
            <person name="Nowell W R."/>
        </authorList>
    </citation>
    <scope>NUCLEOTIDE SEQUENCE</scope>
</reference>
<dbReference type="PANTHER" id="PTHR43885:SF1">
    <property type="entry name" value="SUPERFAMILY HYDROLASE, PUTATIVE (AFU_ORTHOLOGUE AFUA_4G13290)-RELATED"/>
    <property type="match status" value="1"/>
</dbReference>
<evidence type="ECO:0000313" key="2">
    <source>
        <dbReference type="EMBL" id="CAF0878945.1"/>
    </source>
</evidence>
<name>A0A813Y665_9BILA</name>
<dbReference type="EMBL" id="CAJNOQ010001233">
    <property type="protein sequence ID" value="CAF0878945.1"/>
    <property type="molecule type" value="Genomic_DNA"/>
</dbReference>
<dbReference type="PANTHER" id="PTHR43885">
    <property type="entry name" value="HALOACID DEHALOGENASE-LIKE HYDROLASE"/>
    <property type="match status" value="1"/>
</dbReference>
<evidence type="ECO:0000313" key="4">
    <source>
        <dbReference type="EMBL" id="CAF3665471.1"/>
    </source>
</evidence>
<dbReference type="SUPFAM" id="SSF56784">
    <property type="entry name" value="HAD-like"/>
    <property type="match status" value="1"/>
</dbReference>
<dbReference type="NCBIfam" id="TIGR01549">
    <property type="entry name" value="HAD-SF-IA-v1"/>
    <property type="match status" value="1"/>
</dbReference>
<keyword evidence="5" id="KW-1185">Reference proteome</keyword>
<dbReference type="Proteomes" id="UP000677228">
    <property type="component" value="Unassembled WGS sequence"/>
</dbReference>
<dbReference type="InterPro" id="IPR036412">
    <property type="entry name" value="HAD-like_sf"/>
</dbReference>
<comment type="caution">
    <text evidence="2">The sequence shown here is derived from an EMBL/GenBank/DDBJ whole genome shotgun (WGS) entry which is preliminary data.</text>
</comment>
<gene>
    <name evidence="2" type="ORF">GPM918_LOCUS7505</name>
    <name evidence="1" type="ORF">OVA965_LOCUS131</name>
    <name evidence="4" type="ORF">SRO942_LOCUS7505</name>
    <name evidence="3" type="ORF">TMI583_LOCUS131</name>
</gene>
<dbReference type="InterPro" id="IPR006439">
    <property type="entry name" value="HAD-SF_hydro_IA"/>
</dbReference>
<dbReference type="Proteomes" id="UP000663829">
    <property type="component" value="Unassembled WGS sequence"/>
</dbReference>
<dbReference type="NCBIfam" id="TIGR01509">
    <property type="entry name" value="HAD-SF-IA-v3"/>
    <property type="match status" value="1"/>
</dbReference>
<dbReference type="InterPro" id="IPR023214">
    <property type="entry name" value="HAD_sf"/>
</dbReference>
<sequence length="246" mass="27829">MASKSRQLIASLSSRIRGVIFDMDGTLTRPGAIDFARMRERCGIKPGGDIIEFVNNQSEPLRSKLNEILIEEEEFGLKRMELMPDIKQLFDYLIENNINRALLTRNNDTIMNRTVELMNYAKQEPFSVMLSRTFSPPKPHPDAIHHICQRWKLNVNEVLMVGDSLDDIKAGAAAGTKTVLIGLEDNHLYQQALPHADFVIKNLFELINVIENINNNAPESHSSTTTAETIIVQSEEENKPSIENRS</sequence>
<evidence type="ECO:0000313" key="3">
    <source>
        <dbReference type="EMBL" id="CAF3493971.1"/>
    </source>
</evidence>
<dbReference type="EMBL" id="CAJNOK010000010">
    <property type="protein sequence ID" value="CAF0722194.1"/>
    <property type="molecule type" value="Genomic_DNA"/>
</dbReference>
<dbReference type="Gene3D" id="1.10.260.80">
    <property type="match status" value="1"/>
</dbReference>
<dbReference type="OrthoDB" id="426235at2759"/>
<dbReference type="AlphaFoldDB" id="A0A813Y665"/>
<dbReference type="SFLD" id="SFLDG01129">
    <property type="entry name" value="C1.5:_HAD__Beta-PGM__Phosphata"/>
    <property type="match status" value="1"/>
</dbReference>
<dbReference type="Gene3D" id="3.40.50.1000">
    <property type="entry name" value="HAD superfamily/HAD-like"/>
    <property type="match status" value="1"/>
</dbReference>
<accession>A0A813Y665</accession>
<dbReference type="EMBL" id="CAJOBA010000010">
    <property type="protein sequence ID" value="CAF3493971.1"/>
    <property type="molecule type" value="Genomic_DNA"/>
</dbReference>
<protein>
    <submittedName>
        <fullName evidence="2">Uncharacterized protein</fullName>
    </submittedName>
</protein>
<dbReference type="CDD" id="cd01427">
    <property type="entry name" value="HAD_like"/>
    <property type="match status" value="1"/>
</dbReference>
<organism evidence="2 5">
    <name type="scientific">Didymodactylos carnosus</name>
    <dbReference type="NCBI Taxonomy" id="1234261"/>
    <lineage>
        <taxon>Eukaryota</taxon>
        <taxon>Metazoa</taxon>
        <taxon>Spiralia</taxon>
        <taxon>Gnathifera</taxon>
        <taxon>Rotifera</taxon>
        <taxon>Eurotatoria</taxon>
        <taxon>Bdelloidea</taxon>
        <taxon>Philodinida</taxon>
        <taxon>Philodinidae</taxon>
        <taxon>Didymodactylos</taxon>
    </lineage>
</organism>